<dbReference type="EMBL" id="JADINH010000219">
    <property type="protein sequence ID" value="MBO8416869.1"/>
    <property type="molecule type" value="Genomic_DNA"/>
</dbReference>
<dbReference type="InterPro" id="IPR008927">
    <property type="entry name" value="6-PGluconate_DH-like_C_sf"/>
</dbReference>
<gene>
    <name evidence="4" type="ORF">IAB19_10855</name>
</gene>
<dbReference type="SUPFAM" id="SSF51735">
    <property type="entry name" value="NAD(P)-binding Rossmann-fold domains"/>
    <property type="match status" value="1"/>
</dbReference>
<dbReference type="Pfam" id="PF01232">
    <property type="entry name" value="Mannitol_dh"/>
    <property type="match status" value="1"/>
</dbReference>
<evidence type="ECO:0000259" key="3">
    <source>
        <dbReference type="Pfam" id="PF08125"/>
    </source>
</evidence>
<dbReference type="InterPro" id="IPR013131">
    <property type="entry name" value="Mannitol_DH_N"/>
</dbReference>
<organism evidence="4 5">
    <name type="scientific">Candidatus Avisuccinivibrio stercorigallinarum</name>
    <dbReference type="NCBI Taxonomy" id="2840704"/>
    <lineage>
        <taxon>Bacteria</taxon>
        <taxon>Pseudomonadati</taxon>
        <taxon>Pseudomonadota</taxon>
        <taxon>Gammaproteobacteria</taxon>
        <taxon>Aeromonadales</taxon>
        <taxon>Succinivibrionaceae</taxon>
        <taxon>Succinivibrionaceae incertae sedis</taxon>
        <taxon>Candidatus Avisuccinivibrio</taxon>
    </lineage>
</organism>
<dbReference type="Gene3D" id="1.10.1040.10">
    <property type="entry name" value="N-(1-d-carboxylethyl)-l-norvaline Dehydrogenase, domain 2"/>
    <property type="match status" value="1"/>
</dbReference>
<evidence type="ECO:0000256" key="1">
    <source>
        <dbReference type="ARBA" id="ARBA00023002"/>
    </source>
</evidence>
<dbReference type="InterPro" id="IPR036291">
    <property type="entry name" value="NAD(P)-bd_dom_sf"/>
</dbReference>
<name>A0A9D9DBU1_9GAMM</name>
<dbReference type="InterPro" id="IPR013328">
    <property type="entry name" value="6PGD_dom2"/>
</dbReference>
<comment type="caution">
    <text evidence="4">The sequence shown here is derived from an EMBL/GenBank/DDBJ whole genome shotgun (WGS) entry which is preliminary data.</text>
</comment>
<dbReference type="PANTHER" id="PTHR43362">
    <property type="entry name" value="MANNITOL DEHYDROGENASE DSF1-RELATED"/>
    <property type="match status" value="1"/>
</dbReference>
<reference evidence="4" key="2">
    <citation type="journal article" date="2021" name="PeerJ">
        <title>Extensive microbial diversity within the chicken gut microbiome revealed by metagenomics and culture.</title>
        <authorList>
            <person name="Gilroy R."/>
            <person name="Ravi A."/>
            <person name="Getino M."/>
            <person name="Pursley I."/>
            <person name="Horton D.L."/>
            <person name="Alikhan N.F."/>
            <person name="Baker D."/>
            <person name="Gharbi K."/>
            <person name="Hall N."/>
            <person name="Watson M."/>
            <person name="Adriaenssens E.M."/>
            <person name="Foster-Nyarko E."/>
            <person name="Jarju S."/>
            <person name="Secka A."/>
            <person name="Antonio M."/>
            <person name="Oren A."/>
            <person name="Chaudhuri R.R."/>
            <person name="La Ragione R."/>
            <person name="Hildebrand F."/>
            <person name="Pallen M.J."/>
        </authorList>
    </citation>
    <scope>NUCLEOTIDE SEQUENCE</scope>
    <source>
        <strain evidence="4">17213</strain>
    </source>
</reference>
<dbReference type="InterPro" id="IPR050988">
    <property type="entry name" value="Mannitol_DH/Oxidoreductase"/>
</dbReference>
<accession>A0A9D9DBU1</accession>
<dbReference type="AlphaFoldDB" id="A0A9D9DBU1"/>
<dbReference type="Proteomes" id="UP000823631">
    <property type="component" value="Unassembled WGS sequence"/>
</dbReference>
<evidence type="ECO:0000313" key="5">
    <source>
        <dbReference type="Proteomes" id="UP000823631"/>
    </source>
</evidence>
<dbReference type="Gene3D" id="3.40.50.720">
    <property type="entry name" value="NAD(P)-binding Rossmann-like Domain"/>
    <property type="match status" value="1"/>
</dbReference>
<sequence length="537" mass="58576">MLEVTLKGITGHKAEFEAAGVELPKYDVKAVQEYSSEHPVWMHCGAGNIFRGFVASLQQDLLNQGLQKSGIQTVSCYDGAIIDEVYKPHDHLTMEVTLMPDKSTVLRVIGSVVDGLKLNGTAPEDQVKAHKLFANPSLQMLSYTITEKGYAIYGMDGGLTEQVKKDIEGGPETCRHAMSQTAALLLTRFKAGAFPIAIVSMDNCSHNGDKVKSAVLTIAKAWQEKGFVGQDFIDYITDGKKVSFPCTMIDKITPRPDPEIAQMLKDKGIGGMDPLKTARGSFIAPFVNAEKPQYLVVEDDFPNGRPPLEKAGVLFTNKEGVDLCERMKVTTCLNPLHTALAVLGCIFGYTRISAEMEDEDLVKLVKKLGYDEGLPVVDDPKILSPRAFLTEVIEERLTNKCLPDSPQRIATDTSQKVPVRFGETLKNYQKKGLDASKLIALPIAIAGWLRYLLALDDNGKPFELSDDPLNAELQEKLSGIVFGQPDTIGDKLHSILSNSSLFGVDLYAVGLGPKVEGLFAQMVAGPGAVRAVLKQYL</sequence>
<dbReference type="GO" id="GO:0016616">
    <property type="term" value="F:oxidoreductase activity, acting on the CH-OH group of donors, NAD or NADP as acceptor"/>
    <property type="evidence" value="ECO:0007669"/>
    <property type="project" value="TreeGrafter"/>
</dbReference>
<feature type="domain" description="Mannitol dehydrogenase N-terminal" evidence="2">
    <location>
        <begin position="42"/>
        <end position="309"/>
    </location>
</feature>
<dbReference type="PANTHER" id="PTHR43362:SF1">
    <property type="entry name" value="MANNITOL DEHYDROGENASE 2-RELATED"/>
    <property type="match status" value="1"/>
</dbReference>
<keyword evidence="1" id="KW-0560">Oxidoreductase</keyword>
<reference evidence="4" key="1">
    <citation type="submission" date="2020-10" db="EMBL/GenBank/DDBJ databases">
        <authorList>
            <person name="Gilroy R."/>
        </authorList>
    </citation>
    <scope>NUCLEOTIDE SEQUENCE</scope>
    <source>
        <strain evidence="4">17213</strain>
    </source>
</reference>
<evidence type="ECO:0000259" key="2">
    <source>
        <dbReference type="Pfam" id="PF01232"/>
    </source>
</evidence>
<protein>
    <submittedName>
        <fullName evidence="4">Mannitol dehydrogenase family protein</fullName>
    </submittedName>
</protein>
<dbReference type="SUPFAM" id="SSF48179">
    <property type="entry name" value="6-phosphogluconate dehydrogenase C-terminal domain-like"/>
    <property type="match status" value="1"/>
</dbReference>
<feature type="domain" description="Mannitol dehydrogenase C-terminal" evidence="3">
    <location>
        <begin position="325"/>
        <end position="506"/>
    </location>
</feature>
<proteinExistence type="predicted"/>
<dbReference type="InterPro" id="IPR013118">
    <property type="entry name" value="Mannitol_DH_C"/>
</dbReference>
<dbReference type="Pfam" id="PF08125">
    <property type="entry name" value="Mannitol_dh_C"/>
    <property type="match status" value="1"/>
</dbReference>
<evidence type="ECO:0000313" key="4">
    <source>
        <dbReference type="EMBL" id="MBO8416869.1"/>
    </source>
</evidence>